<name>A0A0M3ISV0_ASCLU</name>
<reference evidence="2" key="1">
    <citation type="submission" date="2017-02" db="UniProtKB">
        <authorList>
            <consortium name="WormBaseParasite"/>
        </authorList>
    </citation>
    <scope>IDENTIFICATION</scope>
</reference>
<proteinExistence type="predicted"/>
<evidence type="ECO:0000313" key="2">
    <source>
        <dbReference type="WBParaSite" id="ALUE_0002182801-mRNA-1"/>
    </source>
</evidence>
<evidence type="ECO:0000313" key="1">
    <source>
        <dbReference type="Proteomes" id="UP000036681"/>
    </source>
</evidence>
<dbReference type="WBParaSite" id="ALUE_0002182801-mRNA-1">
    <property type="protein sequence ID" value="ALUE_0002182801-mRNA-1"/>
    <property type="gene ID" value="ALUE_0002182801"/>
</dbReference>
<keyword evidence="1" id="KW-1185">Reference proteome</keyword>
<accession>A0A0M3ISV0</accession>
<dbReference type="Proteomes" id="UP000036681">
    <property type="component" value="Unplaced"/>
</dbReference>
<sequence>MPLQYVTVSVTAWSIDEDYPSDTHQPVSSAVSHPPYISGIALTPLLGDMIICNISKGLHPYLKRLFNTFRDEGTLHAANNCASYDAFFVMIAKLVGL</sequence>
<organism evidence="1 2">
    <name type="scientific">Ascaris lumbricoides</name>
    <name type="common">Giant roundworm</name>
    <dbReference type="NCBI Taxonomy" id="6252"/>
    <lineage>
        <taxon>Eukaryota</taxon>
        <taxon>Metazoa</taxon>
        <taxon>Ecdysozoa</taxon>
        <taxon>Nematoda</taxon>
        <taxon>Chromadorea</taxon>
        <taxon>Rhabditida</taxon>
        <taxon>Spirurina</taxon>
        <taxon>Ascaridomorpha</taxon>
        <taxon>Ascaridoidea</taxon>
        <taxon>Ascarididae</taxon>
        <taxon>Ascaris</taxon>
    </lineage>
</organism>
<dbReference type="AlphaFoldDB" id="A0A0M3ISV0"/>
<protein>
    <submittedName>
        <fullName evidence="2">DNA-directed DNA polymerase</fullName>
    </submittedName>
</protein>